<comment type="similarity">
    <text evidence="1">Belongs to the palA/RIM20 family.</text>
</comment>
<dbReference type="GeneID" id="55990950"/>
<dbReference type="PANTHER" id="PTHR23030">
    <property type="entry name" value="PCD6 INTERACTING PROTEIN-RELATED"/>
    <property type="match status" value="1"/>
</dbReference>
<dbReference type="Gene3D" id="1.20.120.560">
    <property type="entry name" value="alix/aip1 in complex with the ypdl late domain"/>
    <property type="match status" value="1"/>
</dbReference>
<dbReference type="PANTHER" id="PTHR23030:SF39">
    <property type="entry name" value="PROGRAMMED CELL DEATH 6-INTERACTING PROTEIN"/>
    <property type="match status" value="1"/>
</dbReference>
<dbReference type="Gene3D" id="1.20.140.50">
    <property type="entry name" value="alix/aip1 like domains"/>
    <property type="match status" value="1"/>
</dbReference>
<feature type="region of interest" description="Disordered" evidence="3">
    <location>
        <begin position="739"/>
        <end position="857"/>
    </location>
</feature>
<dbReference type="Gene3D" id="1.25.40.280">
    <property type="entry name" value="alix/aip1 like domains"/>
    <property type="match status" value="1"/>
</dbReference>
<dbReference type="InterPro" id="IPR004328">
    <property type="entry name" value="BRO1_dom"/>
</dbReference>
<proteinExistence type="inferred from homology"/>
<protein>
    <recommendedName>
        <fullName evidence="4">BRO1 domain-containing protein</fullName>
    </recommendedName>
</protein>
<organism evidence="5 6">
    <name type="scientific">Talaromyces rugulosus</name>
    <name type="common">Penicillium rugulosum</name>
    <dbReference type="NCBI Taxonomy" id="121627"/>
    <lineage>
        <taxon>Eukaryota</taxon>
        <taxon>Fungi</taxon>
        <taxon>Dikarya</taxon>
        <taxon>Ascomycota</taxon>
        <taxon>Pezizomycotina</taxon>
        <taxon>Eurotiomycetes</taxon>
        <taxon>Eurotiomycetidae</taxon>
        <taxon>Eurotiales</taxon>
        <taxon>Trichocomaceae</taxon>
        <taxon>Talaromyces</taxon>
        <taxon>Talaromyces sect. Islandici</taxon>
    </lineage>
</organism>
<dbReference type="GO" id="GO:0005768">
    <property type="term" value="C:endosome"/>
    <property type="evidence" value="ECO:0007669"/>
    <property type="project" value="TreeGrafter"/>
</dbReference>
<dbReference type="SMART" id="SM01041">
    <property type="entry name" value="BRO1"/>
    <property type="match status" value="1"/>
</dbReference>
<dbReference type="Pfam" id="PF13949">
    <property type="entry name" value="ALIX_LYPXL_bnd"/>
    <property type="match status" value="1"/>
</dbReference>
<dbReference type="InterPro" id="IPR038499">
    <property type="entry name" value="BRO1_sf"/>
</dbReference>
<dbReference type="KEGG" id="trg:TRUGW13939_03445"/>
<evidence type="ECO:0000256" key="1">
    <source>
        <dbReference type="ARBA" id="ARBA00038154"/>
    </source>
</evidence>
<dbReference type="RefSeq" id="XP_035342522.1">
    <property type="nucleotide sequence ID" value="XM_035486629.1"/>
</dbReference>
<dbReference type="AlphaFoldDB" id="A0A7H8QQU3"/>
<evidence type="ECO:0000259" key="4">
    <source>
        <dbReference type="PROSITE" id="PS51180"/>
    </source>
</evidence>
<dbReference type="InterPro" id="IPR025304">
    <property type="entry name" value="ALIX_V_dom"/>
</dbReference>
<feature type="domain" description="BRO1" evidence="4">
    <location>
        <begin position="4"/>
        <end position="397"/>
    </location>
</feature>
<feature type="compositionally biased region" description="Low complexity" evidence="3">
    <location>
        <begin position="753"/>
        <end position="768"/>
    </location>
</feature>
<keyword evidence="2" id="KW-0175">Coiled coil</keyword>
<accession>A0A7H8QQU3</accession>
<evidence type="ECO:0000256" key="2">
    <source>
        <dbReference type="SAM" id="Coils"/>
    </source>
</evidence>
<feature type="compositionally biased region" description="Gly residues" evidence="3">
    <location>
        <begin position="832"/>
        <end position="845"/>
    </location>
</feature>
<dbReference type="EMBL" id="CP055899">
    <property type="protein sequence ID" value="QKX56344.1"/>
    <property type="molecule type" value="Genomic_DNA"/>
</dbReference>
<feature type="coiled-coil region" evidence="2">
    <location>
        <begin position="633"/>
        <end position="684"/>
    </location>
</feature>
<evidence type="ECO:0000313" key="5">
    <source>
        <dbReference type="EMBL" id="QKX56344.1"/>
    </source>
</evidence>
<dbReference type="Proteomes" id="UP000509510">
    <property type="component" value="Chromosome II"/>
</dbReference>
<dbReference type="Pfam" id="PF03097">
    <property type="entry name" value="BRO1"/>
    <property type="match status" value="1"/>
</dbReference>
<keyword evidence="6" id="KW-1185">Reference proteome</keyword>
<gene>
    <name evidence="5" type="ORF">TRUGW13939_03445</name>
</gene>
<dbReference type="OrthoDB" id="64867at2759"/>
<name>A0A7H8QQU3_TALRU</name>
<dbReference type="PROSITE" id="PS51180">
    <property type="entry name" value="BRO1"/>
    <property type="match status" value="1"/>
</dbReference>
<sequence>MTSNILQLPFRRTHAVSLSDAITQYISSKYDQRPDMFADDLLILDRLRTEAVNVQEPHVSGVSRLVTYAAQLKWLGGKFPVDVGVDFSWYPAFGFNTSRPISENNLRFELANILFNLAALYSQLAYSLNRTTADGLKQACNYLSQSAGVISHLRKDILPDLRASPPEDMDEMTLQSLEELLLAQAQECFWQKAVKDGLKDASIARLAAKVSDFYADASDFAVKSNAISTEWIHHMSAKHHHFAAAAQYRQSLECLDKRKYGEEVARLQDSLRCVNEALKESKWINRIVLGDLNGLKSRVTEDLKRAEKDNDVIYLLPVPPKSELKPLDRAAMVAAKAPTQVTDAISMLGDNGPLGQPLLSKLVPYAVHVAASIYSDRRDRLVNENIIGKLESMTDQLRDLLQSLNLPGSLQALEKPLGLPPTLVSHAEEVRQQDGLALLRRSLEDTAQLKSNDKALYTEGVELLSAEKEEDDRARAKYGTDRWDRLSSEAAGQKVYQSATDINGYFSSAQSTDDLISKKLKGAEQVLRVLTGTNRDLESYVPSTRRAAITPELERESSRLRSSLNEVGRLENRRKRRINILKEKARSDDINSALLKETARLERQFPMQPIEASQFESLFEEQLHLYDSDMVMLAQEQNEQDQLETQVQEANRNFNKARRGDTSSKEREKALQELENGYAKYKELISNVDVGRKFYNDLAKIVGRFRDDCKSFVHQRRMEASQLENDITNAAAMASLNISTTQQQHRPPHHQQQKSVVASPPSAQPASSLYTQQPPLQSRPAPPAAPQEPLTAPLPTRANVAPPPVANAGVWSPEMGIRFGGLMPAPGNTQPGRGGGPKQGGGPGPGAWDPSNGVRFS</sequence>
<evidence type="ECO:0000313" key="6">
    <source>
        <dbReference type="Proteomes" id="UP000509510"/>
    </source>
</evidence>
<evidence type="ECO:0000256" key="3">
    <source>
        <dbReference type="SAM" id="MobiDB-lite"/>
    </source>
</evidence>
<dbReference type="CDD" id="cd09241">
    <property type="entry name" value="BRO1_ScRim20-like"/>
    <property type="match status" value="1"/>
</dbReference>
<reference evidence="6" key="1">
    <citation type="submission" date="2020-06" db="EMBL/GenBank/DDBJ databases">
        <title>A chromosome-scale genome assembly of Talaromyces rugulosus W13939.</title>
        <authorList>
            <person name="Wang B."/>
            <person name="Guo L."/>
            <person name="Ye K."/>
            <person name="Wang L."/>
        </authorList>
    </citation>
    <scope>NUCLEOTIDE SEQUENCE [LARGE SCALE GENOMIC DNA]</scope>
    <source>
        <strain evidence="6">W13939</strain>
    </source>
</reference>
<dbReference type="CDD" id="cd09236">
    <property type="entry name" value="V_AnPalA_UmRIM20_like"/>
    <property type="match status" value="1"/>
</dbReference>